<evidence type="ECO:0008006" key="3">
    <source>
        <dbReference type="Google" id="ProtNLM"/>
    </source>
</evidence>
<sequence>MTANAVGWAQPEFVKAVREGVSPHGELAATMPRFGEAQVSEGDLNNIYAWVQSLK</sequence>
<comment type="caution">
    <text evidence="1">The sequence shown here is derived from an EMBL/GenBank/DDBJ whole genome shotgun (WGS) entry which is preliminary data.</text>
</comment>
<gene>
    <name evidence="1" type="ORF">GCM10017783_19490</name>
</gene>
<reference evidence="2" key="1">
    <citation type="journal article" date="2019" name="Int. J. Syst. Evol. Microbiol.">
        <title>The Global Catalogue of Microorganisms (GCM) 10K type strain sequencing project: providing services to taxonomists for standard genome sequencing and annotation.</title>
        <authorList>
            <consortium name="The Broad Institute Genomics Platform"/>
            <consortium name="The Broad Institute Genome Sequencing Center for Infectious Disease"/>
            <person name="Wu L."/>
            <person name="Ma J."/>
        </authorList>
    </citation>
    <scope>NUCLEOTIDE SEQUENCE [LARGE SCALE GENOMIC DNA]</scope>
    <source>
        <strain evidence="2">CGMCC 1.18439</strain>
    </source>
</reference>
<proteinExistence type="predicted"/>
<protein>
    <recommendedName>
        <fullName evidence="3">Cytochrome c</fullName>
    </recommendedName>
</protein>
<keyword evidence="2" id="KW-1185">Reference proteome</keyword>
<organism evidence="1 2">
    <name type="scientific">Deinococcus piscis</name>
    <dbReference type="NCBI Taxonomy" id="394230"/>
    <lineage>
        <taxon>Bacteria</taxon>
        <taxon>Thermotogati</taxon>
        <taxon>Deinococcota</taxon>
        <taxon>Deinococci</taxon>
        <taxon>Deinococcales</taxon>
        <taxon>Deinococcaceae</taxon>
        <taxon>Deinococcus</taxon>
    </lineage>
</organism>
<dbReference type="InterPro" id="IPR036909">
    <property type="entry name" value="Cyt_c-like_dom_sf"/>
</dbReference>
<dbReference type="SUPFAM" id="SSF46626">
    <property type="entry name" value="Cytochrome c"/>
    <property type="match status" value="1"/>
</dbReference>
<dbReference type="Proteomes" id="UP000632154">
    <property type="component" value="Unassembled WGS sequence"/>
</dbReference>
<dbReference type="EMBL" id="BNAL01000026">
    <property type="protein sequence ID" value="GHG07015.1"/>
    <property type="molecule type" value="Genomic_DNA"/>
</dbReference>
<evidence type="ECO:0000313" key="1">
    <source>
        <dbReference type="EMBL" id="GHG07015.1"/>
    </source>
</evidence>
<name>A0ABQ3K7I4_9DEIO</name>
<evidence type="ECO:0000313" key="2">
    <source>
        <dbReference type="Proteomes" id="UP000632154"/>
    </source>
</evidence>
<accession>A0ABQ3K7I4</accession>